<gene>
    <name evidence="10" type="ORF">NQ315_004252</name>
</gene>
<feature type="domain" description="C2H2-type" evidence="9">
    <location>
        <begin position="176"/>
        <end position="203"/>
    </location>
</feature>
<dbReference type="PROSITE" id="PS50157">
    <property type="entry name" value="ZINC_FINGER_C2H2_2"/>
    <property type="match status" value="8"/>
</dbReference>
<feature type="domain" description="C2H2-type" evidence="9">
    <location>
        <begin position="10"/>
        <end position="33"/>
    </location>
</feature>
<name>A0AAV8W8E5_9CUCU</name>
<evidence type="ECO:0000256" key="5">
    <source>
        <dbReference type="ARBA" id="ARBA00022833"/>
    </source>
</evidence>
<evidence type="ECO:0000256" key="2">
    <source>
        <dbReference type="ARBA" id="ARBA00022723"/>
    </source>
</evidence>
<dbReference type="InterPro" id="IPR036236">
    <property type="entry name" value="Znf_C2H2_sf"/>
</dbReference>
<dbReference type="Proteomes" id="UP001159042">
    <property type="component" value="Unassembled WGS sequence"/>
</dbReference>
<evidence type="ECO:0000256" key="1">
    <source>
        <dbReference type="ARBA" id="ARBA00004123"/>
    </source>
</evidence>
<evidence type="ECO:0000313" key="11">
    <source>
        <dbReference type="Proteomes" id="UP001159042"/>
    </source>
</evidence>
<dbReference type="PROSITE" id="PS00028">
    <property type="entry name" value="ZINC_FINGER_C2H2_1"/>
    <property type="match status" value="16"/>
</dbReference>
<feature type="domain" description="C2H2-type" evidence="9">
    <location>
        <begin position="906"/>
        <end position="928"/>
    </location>
</feature>
<dbReference type="InterPro" id="IPR013087">
    <property type="entry name" value="Znf_C2H2_type"/>
</dbReference>
<feature type="compositionally biased region" description="Basic and acidic residues" evidence="8">
    <location>
        <begin position="1110"/>
        <end position="1122"/>
    </location>
</feature>
<evidence type="ECO:0000259" key="9">
    <source>
        <dbReference type="PROSITE" id="PS50157"/>
    </source>
</evidence>
<evidence type="ECO:0000256" key="4">
    <source>
        <dbReference type="ARBA" id="ARBA00022771"/>
    </source>
</evidence>
<keyword evidence="6" id="KW-0539">Nucleus</keyword>
<dbReference type="GO" id="GO:0005634">
    <property type="term" value="C:nucleus"/>
    <property type="evidence" value="ECO:0007669"/>
    <property type="project" value="UniProtKB-SubCell"/>
</dbReference>
<keyword evidence="3" id="KW-0677">Repeat</keyword>
<dbReference type="Pfam" id="PF00096">
    <property type="entry name" value="zf-C2H2"/>
    <property type="match status" value="1"/>
</dbReference>
<feature type="region of interest" description="Disordered" evidence="8">
    <location>
        <begin position="1110"/>
        <end position="1158"/>
    </location>
</feature>
<dbReference type="SUPFAM" id="SSF57667">
    <property type="entry name" value="beta-beta-alpha zinc fingers"/>
    <property type="match status" value="2"/>
</dbReference>
<sequence>MHLNIMRQCFKCDCCGKLLGSYKSLYTHKKARHPLQVFPCGKCCRKFTEAKEVLKHDAVSHKRTPSKLQQGSKLKKIKCPICYKLVSGHFFQTHKKRHCETKSCICDVCDKPDANLPVHVKKEANINKQFLPIVRARVRCFRRHNGRFICNLCEEEYTTKAMFSEHYEAFHGGNRYPCKICKKTFSAMCKLKMHLPIHDPNRKKIKCPICSKEIAPVWFESHKNMHKNIDKELFKCNLCNRPFGSSIILRRHKQDVHLKNHRYKWEGAEEAGQTNIQCGMCSQVFPTKEKFVGHTMKLVGQLYTCCKCQKKFKSCVSLYEHYEAHRAAGETLIVDDDGEIVEEEEVEELVLNYGDNEEVIVQQPAISETNELLYILDDSQCVNEVVIEEDHPPMESAAQRSERETVEIVNLEHGYVMSNMDSFIEEEEEDEDGNIIVTRRMTLPAKPTTSKRIYTQPKPRAPQPKRRHEVPDFSATNYIFLSPNEEVDVPHYKCLRCEQLFINKFVFFRHIEKGKCYINNCDVCTATFSKNSDFYEHYIAEHTDRAICNFCFRTFMYEKNVKEHMLRHLDQFRHRCEDCNKGFYTVREYRNHYKNRHMGIRHKCEIQFIANRWKVKQEVLKNLQEYVDKYDLKECQIILQDVTECFEIIDNRAKLPRFKYKCYICLETFMNHTELLCHKLKFTKQQCRNFAKLRPKRPIKKKRKRASKIFTCQFCLKIFLNRKDLFHHQFSNHDNSTQVPTQSEPVIRSSKILIPYQIRPSDGIINNTYHHCLKCYKNFLFIHDLKEHVQKDECRMVGQCYLCLTPFEKNWELWEHMISEHPQQPICVFCYKLFPTIKQLGLHKRVHHFKRFAAVCPTCWKGLSRQKIKKLLSKYGMRECKVRLCDIKYDKTIKIINNSAKLPSSHTCLVCDKIFSTARELNKHRRVHEDLSYTPEEDEKPTSVKKAKSTPKPAPMKNTIKNYFKKAERTHTIIHKCIPCNATFTCVEKIKKHPPNKCQFVCGACARSYNTIHAFTVHVLQHKINVVRPAQPANLHKCSICSESFDDYIDLKTHGILMHKLRPGDQPETNGDDTSENSNDVDEIICELCFDIFDSKEKLDEHMEFHKELHDKPNVKQTKDDSVELSDSDDESTDIEEKKPSVEPKTKTHDEASDAVPVIESTYSLANTEDGNSSKKSVEKEASISGYKKLPSNESIPKEQYQCKKCDRVYMSVKEYEEHLEKQCKVEKICSVCSISVDGNSKRYEHIVEHHPSLIICKLCFEPFAETRQLEKHKLQKHLHSFKNVCKICFKCFMSYQEFNEHLQKEHLNLG</sequence>
<dbReference type="SMART" id="SM00355">
    <property type="entry name" value="ZnF_C2H2"/>
    <property type="match status" value="24"/>
</dbReference>
<feature type="domain" description="C2H2-type" evidence="9">
    <location>
        <begin position="710"/>
        <end position="738"/>
    </location>
</feature>
<feature type="compositionally biased region" description="Basic and acidic residues" evidence="8">
    <location>
        <begin position="1135"/>
        <end position="1152"/>
    </location>
</feature>
<dbReference type="Gene3D" id="3.30.160.60">
    <property type="entry name" value="Classic Zinc Finger"/>
    <property type="match status" value="4"/>
</dbReference>
<feature type="region of interest" description="Disordered" evidence="8">
    <location>
        <begin position="926"/>
        <end position="955"/>
    </location>
</feature>
<protein>
    <recommendedName>
        <fullName evidence="9">C2H2-type domain-containing protein</fullName>
    </recommendedName>
</protein>
<dbReference type="GO" id="GO:0008270">
    <property type="term" value="F:zinc ion binding"/>
    <property type="evidence" value="ECO:0007669"/>
    <property type="project" value="UniProtKB-KW"/>
</dbReference>
<keyword evidence="2" id="KW-0479">Metal-binding</keyword>
<feature type="domain" description="C2H2-type" evidence="9">
    <location>
        <begin position="303"/>
        <end position="330"/>
    </location>
</feature>
<feature type="compositionally biased region" description="Acidic residues" evidence="8">
    <location>
        <begin position="1123"/>
        <end position="1134"/>
    </location>
</feature>
<comment type="caution">
    <text evidence="10">The sequence shown here is derived from an EMBL/GenBank/DDBJ whole genome shotgun (WGS) entry which is preliminary data.</text>
</comment>
<keyword evidence="4 7" id="KW-0863">Zinc-finger</keyword>
<dbReference type="EMBL" id="JANEYG010000007">
    <property type="protein sequence ID" value="KAJ8922310.1"/>
    <property type="molecule type" value="Genomic_DNA"/>
</dbReference>
<keyword evidence="5" id="KW-0862">Zinc</keyword>
<accession>A0AAV8W8E5</accession>
<evidence type="ECO:0000256" key="7">
    <source>
        <dbReference type="PROSITE-ProRule" id="PRU00042"/>
    </source>
</evidence>
<comment type="subcellular location">
    <subcellularLocation>
        <location evidence="1">Nucleus</location>
    </subcellularLocation>
</comment>
<organism evidence="10 11">
    <name type="scientific">Exocentrus adspersus</name>
    <dbReference type="NCBI Taxonomy" id="1586481"/>
    <lineage>
        <taxon>Eukaryota</taxon>
        <taxon>Metazoa</taxon>
        <taxon>Ecdysozoa</taxon>
        <taxon>Arthropoda</taxon>
        <taxon>Hexapoda</taxon>
        <taxon>Insecta</taxon>
        <taxon>Pterygota</taxon>
        <taxon>Neoptera</taxon>
        <taxon>Endopterygota</taxon>
        <taxon>Coleoptera</taxon>
        <taxon>Polyphaga</taxon>
        <taxon>Cucujiformia</taxon>
        <taxon>Chrysomeloidea</taxon>
        <taxon>Cerambycidae</taxon>
        <taxon>Lamiinae</taxon>
        <taxon>Acanthocinini</taxon>
        <taxon>Exocentrus</taxon>
    </lineage>
</organism>
<dbReference type="PANTHER" id="PTHR24376:SF235">
    <property type="entry name" value="C2H2-TYPE DOMAIN-CONTAINING PROTEIN"/>
    <property type="match status" value="1"/>
</dbReference>
<reference evidence="10 11" key="1">
    <citation type="journal article" date="2023" name="Insect Mol. Biol.">
        <title>Genome sequencing provides insights into the evolution of gene families encoding plant cell wall-degrading enzymes in longhorned beetles.</title>
        <authorList>
            <person name="Shin N.R."/>
            <person name="Okamura Y."/>
            <person name="Kirsch R."/>
            <person name="Pauchet Y."/>
        </authorList>
    </citation>
    <scope>NUCLEOTIDE SEQUENCE [LARGE SCALE GENOMIC DNA]</scope>
    <source>
        <strain evidence="10">EAD_L_NR</strain>
    </source>
</reference>
<dbReference type="PANTHER" id="PTHR24376">
    <property type="entry name" value="ZINC FINGER PROTEIN"/>
    <property type="match status" value="1"/>
</dbReference>
<feature type="domain" description="C2H2-type" evidence="9">
    <location>
        <begin position="234"/>
        <end position="262"/>
    </location>
</feature>
<evidence type="ECO:0000256" key="3">
    <source>
        <dbReference type="ARBA" id="ARBA00022737"/>
    </source>
</evidence>
<evidence type="ECO:0000256" key="8">
    <source>
        <dbReference type="SAM" id="MobiDB-lite"/>
    </source>
</evidence>
<proteinExistence type="predicted"/>
<feature type="domain" description="C2H2-type" evidence="9">
    <location>
        <begin position="148"/>
        <end position="176"/>
    </location>
</feature>
<feature type="domain" description="C2H2-type" evidence="9">
    <location>
        <begin position="574"/>
        <end position="602"/>
    </location>
</feature>
<evidence type="ECO:0000256" key="6">
    <source>
        <dbReference type="ARBA" id="ARBA00023242"/>
    </source>
</evidence>
<evidence type="ECO:0000313" key="10">
    <source>
        <dbReference type="EMBL" id="KAJ8922310.1"/>
    </source>
</evidence>
<keyword evidence="11" id="KW-1185">Reference proteome</keyword>